<dbReference type="Proteomes" id="UP000199497">
    <property type="component" value="Unassembled WGS sequence"/>
</dbReference>
<organism evidence="1 2">
    <name type="scientific">Actinopolyspora xinjiangensis</name>
    <dbReference type="NCBI Taxonomy" id="405564"/>
    <lineage>
        <taxon>Bacteria</taxon>
        <taxon>Bacillati</taxon>
        <taxon>Actinomycetota</taxon>
        <taxon>Actinomycetes</taxon>
        <taxon>Actinopolysporales</taxon>
        <taxon>Actinopolysporaceae</taxon>
        <taxon>Actinopolyspora</taxon>
    </lineage>
</organism>
<proteinExistence type="predicted"/>
<name>A0A1H0U556_9ACTN</name>
<evidence type="ECO:0000313" key="1">
    <source>
        <dbReference type="EMBL" id="SDP61108.1"/>
    </source>
</evidence>
<dbReference type="STRING" id="405564.SAMN04487905_10645"/>
<dbReference type="EMBL" id="FNJR01000006">
    <property type="protein sequence ID" value="SDP61108.1"/>
    <property type="molecule type" value="Genomic_DNA"/>
</dbReference>
<sequence length="63" mass="6203">MGRALLVAGLVLAVLVSAVLLASAALGLPLIAHQALGWGAGTLAGVAGLRELSRAYRIGGTPQ</sequence>
<reference evidence="2" key="1">
    <citation type="submission" date="2016-10" db="EMBL/GenBank/DDBJ databases">
        <authorList>
            <person name="Varghese N."/>
            <person name="Submissions S."/>
        </authorList>
    </citation>
    <scope>NUCLEOTIDE SEQUENCE [LARGE SCALE GENOMIC DNA]</scope>
    <source>
        <strain evidence="2">DSM 46732</strain>
    </source>
</reference>
<keyword evidence="2" id="KW-1185">Reference proteome</keyword>
<gene>
    <name evidence="1" type="ORF">SAMN04487905_10645</name>
</gene>
<dbReference type="AlphaFoldDB" id="A0A1H0U556"/>
<evidence type="ECO:0000313" key="2">
    <source>
        <dbReference type="Proteomes" id="UP000199497"/>
    </source>
</evidence>
<protein>
    <submittedName>
        <fullName evidence="1">Uncharacterized protein</fullName>
    </submittedName>
</protein>
<accession>A0A1H0U556</accession>